<gene>
    <name evidence="1" type="ORF">C7441_11082</name>
</gene>
<sequence length="188" mass="20851">MLLRRTQTDPRYDQQVSPVRAKRIDTLNNSPSREAKRFPAVVNVVRHSQPPCHGGETGTESIGGVQQNVRDSQQAVPSPVFREEPMQNIAYELQQMVFQAAGTIHPGMSIKAQLNAACDNLGYPRGNWRVREAWYGTAGNWRGEAIFDMIGRYNRLVQKRAAGGRGNMALPPAANDPFTNLCTSVETT</sequence>
<dbReference type="EMBL" id="QGGG01000010">
    <property type="protein sequence ID" value="PWJ81550.1"/>
    <property type="molecule type" value="Genomic_DNA"/>
</dbReference>
<dbReference type="RefSeq" id="WP_146201488.1">
    <property type="nucleotide sequence ID" value="NZ_QGGG01000010.1"/>
</dbReference>
<proteinExistence type="predicted"/>
<dbReference type="AlphaFoldDB" id="A0A316C0M0"/>
<evidence type="ECO:0000313" key="1">
    <source>
        <dbReference type="EMBL" id="PWJ81550.1"/>
    </source>
</evidence>
<dbReference type="OrthoDB" id="9801008at2"/>
<organism evidence="1 2">
    <name type="scientific">Pseudaminobacter salicylatoxidans</name>
    <dbReference type="NCBI Taxonomy" id="93369"/>
    <lineage>
        <taxon>Bacteria</taxon>
        <taxon>Pseudomonadati</taxon>
        <taxon>Pseudomonadota</taxon>
        <taxon>Alphaproteobacteria</taxon>
        <taxon>Hyphomicrobiales</taxon>
        <taxon>Phyllobacteriaceae</taxon>
        <taxon>Pseudaminobacter</taxon>
    </lineage>
</organism>
<comment type="caution">
    <text evidence="1">The sequence shown here is derived from an EMBL/GenBank/DDBJ whole genome shotgun (WGS) entry which is preliminary data.</text>
</comment>
<evidence type="ECO:0000313" key="2">
    <source>
        <dbReference type="Proteomes" id="UP000245396"/>
    </source>
</evidence>
<protein>
    <submittedName>
        <fullName evidence="1">Uncharacterized protein</fullName>
    </submittedName>
</protein>
<keyword evidence="2" id="KW-1185">Reference proteome</keyword>
<name>A0A316C0M0_PSESE</name>
<dbReference type="Proteomes" id="UP000245396">
    <property type="component" value="Unassembled WGS sequence"/>
</dbReference>
<reference evidence="1 2" key="1">
    <citation type="submission" date="2018-05" db="EMBL/GenBank/DDBJ databases">
        <title>Genomic Encyclopedia of Type Strains, Phase IV (KMG-IV): sequencing the most valuable type-strain genomes for metagenomic binning, comparative biology and taxonomic classification.</title>
        <authorList>
            <person name="Goeker M."/>
        </authorList>
    </citation>
    <scope>NUCLEOTIDE SEQUENCE [LARGE SCALE GENOMIC DNA]</scope>
    <source>
        <strain evidence="1 2">DSM 6986</strain>
    </source>
</reference>
<accession>A0A316C0M0</accession>